<organism evidence="1 2">
    <name type="scientific">Ignatzschineria rhizosphaerae</name>
    <dbReference type="NCBI Taxonomy" id="2923279"/>
    <lineage>
        <taxon>Bacteria</taxon>
        <taxon>Pseudomonadati</taxon>
        <taxon>Pseudomonadota</taxon>
        <taxon>Gammaproteobacteria</taxon>
        <taxon>Cardiobacteriales</taxon>
        <taxon>Ignatzschineriaceae</taxon>
        <taxon>Ignatzschineria</taxon>
    </lineage>
</organism>
<dbReference type="Proteomes" id="UP000829542">
    <property type="component" value="Chromosome"/>
</dbReference>
<evidence type="ECO:0000313" key="2">
    <source>
        <dbReference type="Proteomes" id="UP000829542"/>
    </source>
</evidence>
<accession>A0ABY3X171</accession>
<protein>
    <submittedName>
        <fullName evidence="1">Uncharacterized protein</fullName>
    </submittedName>
</protein>
<name>A0ABY3X171_9GAMM</name>
<gene>
    <name evidence="1" type="ORF">MMG00_12750</name>
</gene>
<evidence type="ECO:0000313" key="1">
    <source>
        <dbReference type="EMBL" id="UNM96050.1"/>
    </source>
</evidence>
<reference evidence="1 2" key="1">
    <citation type="submission" date="2022-03" db="EMBL/GenBank/DDBJ databases">
        <title>Ignatzschineria rhizosphaerae HR5S32.</title>
        <authorList>
            <person name="Sun J.Q."/>
            <person name="Feng J.Y."/>
        </authorList>
    </citation>
    <scope>NUCLEOTIDE SEQUENCE [LARGE SCALE GENOMIC DNA]</scope>
    <source>
        <strain evidence="1 2">HR5S32</strain>
    </source>
</reference>
<dbReference type="RefSeq" id="WP_242148955.1">
    <property type="nucleotide sequence ID" value="NZ_CP093379.1"/>
</dbReference>
<sequence>MKYFIFGIIFVLVLIYVFYRGWVVAHMTVAHECKTLGKFYVGKEIFECVKISEGKDDE</sequence>
<proteinExistence type="predicted"/>
<dbReference type="EMBL" id="CP093379">
    <property type="protein sequence ID" value="UNM96050.1"/>
    <property type="molecule type" value="Genomic_DNA"/>
</dbReference>
<keyword evidence="2" id="KW-1185">Reference proteome</keyword>